<evidence type="ECO:0000256" key="7">
    <source>
        <dbReference type="RuleBase" id="RU003346"/>
    </source>
</evidence>
<dbReference type="GeneID" id="8248330"/>
<keyword evidence="12" id="KW-1185">Reference proteome</keyword>
<evidence type="ECO:0000256" key="4">
    <source>
        <dbReference type="ARBA" id="ARBA00022692"/>
    </source>
</evidence>
<keyword evidence="5 9" id="KW-1133">Transmembrane helix</keyword>
<feature type="transmembrane region" description="Helical" evidence="9">
    <location>
        <begin position="369"/>
        <end position="390"/>
    </location>
</feature>
<evidence type="ECO:0000256" key="5">
    <source>
        <dbReference type="ARBA" id="ARBA00022989"/>
    </source>
</evidence>
<dbReference type="Pfam" id="PF00083">
    <property type="entry name" value="Sugar_tr"/>
    <property type="match status" value="1"/>
</dbReference>
<feature type="transmembrane region" description="Helical" evidence="9">
    <location>
        <begin position="305"/>
        <end position="328"/>
    </location>
</feature>
<dbReference type="RefSeq" id="XP_002505651.1">
    <property type="nucleotide sequence ID" value="XM_002505605.1"/>
</dbReference>
<feature type="compositionally biased region" description="Acidic residues" evidence="8">
    <location>
        <begin position="521"/>
        <end position="531"/>
    </location>
</feature>
<dbReference type="AlphaFoldDB" id="C1EFU0"/>
<feature type="compositionally biased region" description="Basic and acidic residues" evidence="8">
    <location>
        <begin position="1"/>
        <end position="15"/>
    </location>
</feature>
<evidence type="ECO:0000256" key="2">
    <source>
        <dbReference type="ARBA" id="ARBA00010992"/>
    </source>
</evidence>
<organism evidence="11 12">
    <name type="scientific">Micromonas commoda (strain RCC299 / NOUM17 / CCMP2709)</name>
    <name type="common">Picoplanktonic green alga</name>
    <dbReference type="NCBI Taxonomy" id="296587"/>
    <lineage>
        <taxon>Eukaryota</taxon>
        <taxon>Viridiplantae</taxon>
        <taxon>Chlorophyta</taxon>
        <taxon>Mamiellophyceae</taxon>
        <taxon>Mamiellales</taxon>
        <taxon>Mamiellaceae</taxon>
        <taxon>Micromonas</taxon>
    </lineage>
</organism>
<feature type="transmembrane region" description="Helical" evidence="9">
    <location>
        <begin position="464"/>
        <end position="483"/>
    </location>
</feature>
<keyword evidence="6 9" id="KW-0472">Membrane</keyword>
<dbReference type="InterPro" id="IPR005828">
    <property type="entry name" value="MFS_sugar_transport-like"/>
</dbReference>
<evidence type="ECO:0000256" key="3">
    <source>
        <dbReference type="ARBA" id="ARBA00022448"/>
    </source>
</evidence>
<evidence type="ECO:0000256" key="1">
    <source>
        <dbReference type="ARBA" id="ARBA00004141"/>
    </source>
</evidence>
<keyword evidence="4 9" id="KW-0812">Transmembrane</keyword>
<feature type="transmembrane region" description="Helical" evidence="9">
    <location>
        <begin position="340"/>
        <end position="360"/>
    </location>
</feature>
<feature type="compositionally biased region" description="Acidic residues" evidence="8">
    <location>
        <begin position="33"/>
        <end position="45"/>
    </location>
</feature>
<dbReference type="InterPro" id="IPR020846">
    <property type="entry name" value="MFS_dom"/>
</dbReference>
<name>C1EFU0_MICCC</name>
<evidence type="ECO:0000313" key="12">
    <source>
        <dbReference type="Proteomes" id="UP000002009"/>
    </source>
</evidence>
<feature type="transmembrane region" description="Helical" evidence="9">
    <location>
        <begin position="432"/>
        <end position="458"/>
    </location>
</feature>
<gene>
    <name evidence="11" type="ORF">MICPUN_87431</name>
</gene>
<dbReference type="Proteomes" id="UP000002009">
    <property type="component" value="Chromosome 13"/>
</dbReference>
<feature type="region of interest" description="Disordered" evidence="8">
    <location>
        <begin position="1"/>
        <end position="47"/>
    </location>
</feature>
<feature type="transmembrane region" description="Helical" evidence="9">
    <location>
        <begin position="99"/>
        <end position="119"/>
    </location>
</feature>
<evidence type="ECO:0000313" key="11">
    <source>
        <dbReference type="EMBL" id="ACO66909.1"/>
    </source>
</evidence>
<protein>
    <submittedName>
        <fullName evidence="11">Major facilitator superfamily</fullName>
    </submittedName>
</protein>
<evidence type="ECO:0000256" key="8">
    <source>
        <dbReference type="SAM" id="MobiDB-lite"/>
    </source>
</evidence>
<evidence type="ECO:0000256" key="9">
    <source>
        <dbReference type="SAM" id="Phobius"/>
    </source>
</evidence>
<dbReference type="NCBIfam" id="TIGR00879">
    <property type="entry name" value="SP"/>
    <property type="match status" value="1"/>
</dbReference>
<dbReference type="GO" id="GO:0016020">
    <property type="term" value="C:membrane"/>
    <property type="evidence" value="ECO:0007669"/>
    <property type="project" value="UniProtKB-SubCell"/>
</dbReference>
<feature type="transmembrane region" description="Helical" evidence="9">
    <location>
        <begin position="396"/>
        <end position="420"/>
    </location>
</feature>
<feature type="transmembrane region" description="Helical" evidence="9">
    <location>
        <begin position="60"/>
        <end position="79"/>
    </location>
</feature>
<dbReference type="InterPro" id="IPR005829">
    <property type="entry name" value="Sugar_transporter_CS"/>
</dbReference>
<dbReference type="EMBL" id="CP001331">
    <property type="protein sequence ID" value="ACO66909.1"/>
    <property type="molecule type" value="Genomic_DNA"/>
</dbReference>
<keyword evidence="3 7" id="KW-0813">Transport</keyword>
<comment type="subcellular location">
    <subcellularLocation>
        <location evidence="1">Membrane</location>
        <topology evidence="1">Multi-pass membrane protein</topology>
    </subcellularLocation>
</comment>
<feature type="domain" description="Major facilitator superfamily (MFS) profile" evidence="10">
    <location>
        <begin position="63"/>
        <end position="486"/>
    </location>
</feature>
<dbReference type="KEGG" id="mis:MICPUN_87431"/>
<dbReference type="GO" id="GO:0022857">
    <property type="term" value="F:transmembrane transporter activity"/>
    <property type="evidence" value="ECO:0007669"/>
    <property type="project" value="InterPro"/>
</dbReference>
<feature type="transmembrane region" description="Helical" evidence="9">
    <location>
        <begin position="131"/>
        <end position="153"/>
    </location>
</feature>
<dbReference type="InterPro" id="IPR036259">
    <property type="entry name" value="MFS_trans_sf"/>
</dbReference>
<accession>C1EFU0</accession>
<dbReference type="PANTHER" id="PTHR48020:SF12">
    <property type="entry name" value="PROTON MYO-INOSITOL COTRANSPORTER"/>
    <property type="match status" value="1"/>
</dbReference>
<dbReference type="InterPro" id="IPR050814">
    <property type="entry name" value="Myo-inositol_Transporter"/>
</dbReference>
<sequence length="593" mass="61739">MIERDRTPATARDGEDAAGGSDSQNPPKLAVGGDDEGDDEGEGEDYVYVGDDWNDVGPSLIPSIVTACLGAFLFGYHSAVINAPLADIAEDLGFGGDNFAKGAVVSIMVVGGFAGGLGIGPFADKEGRRAALVATTIPLALGTLVCGGADSLWTMMLGRFITGAGVGASTQIVPVYLSEVSPPGLRGTVNGIRRMGYVVGSAAAAVAKSVVRPEPGWWRPLFYFAAIPAVAQAAGALSGVAVESPVWLLGPEGCAMESRRSLAKLLGIRGRAAVRWQEAVAGSGSEAAVNTWGALFTEQRNRYPMIIGAGVCLLAGLSGSNTVIYYASSVLKEAGVDDPGLLTLVVGLPNVVGGVIALLCTDKYGRRPLLLWSFGGMAVCLAAFSTAASFEPLRTTTLVAIPLYTFFFSMGAGPVPWLLYSEVFPTRIRARATAVVTAINYVCNTIVGASFLPLIGAFGLKGTYAMYAVLCAIGYVFVDQLVFETKGLALQDIEGVMLAKEAQWSGVPLPPAGGAAGGEDTAGEAGDENEGEALGSGFWWTDVGEKMERVIDEVRRSIDELGVAEVEEEEAAASVEERDEASDDGDSSERRFK</sequence>
<dbReference type="InParanoid" id="C1EFU0"/>
<evidence type="ECO:0000259" key="10">
    <source>
        <dbReference type="PROSITE" id="PS50850"/>
    </source>
</evidence>
<dbReference type="OMA" id="LIITFTQ"/>
<dbReference type="PANTHER" id="PTHR48020">
    <property type="entry name" value="PROTON MYO-INOSITOL COTRANSPORTER"/>
    <property type="match status" value="1"/>
</dbReference>
<dbReference type="Gene3D" id="1.20.1250.20">
    <property type="entry name" value="MFS general substrate transporter like domains"/>
    <property type="match status" value="1"/>
</dbReference>
<feature type="compositionally biased region" description="Acidic residues" evidence="8">
    <location>
        <begin position="565"/>
        <end position="586"/>
    </location>
</feature>
<dbReference type="eggNOG" id="KOG0254">
    <property type="taxonomic scope" value="Eukaryota"/>
</dbReference>
<dbReference type="PROSITE" id="PS00217">
    <property type="entry name" value="SUGAR_TRANSPORT_2"/>
    <property type="match status" value="1"/>
</dbReference>
<comment type="similarity">
    <text evidence="2 7">Belongs to the major facilitator superfamily. Sugar transporter (TC 2.A.1.1) family.</text>
</comment>
<evidence type="ECO:0000256" key="6">
    <source>
        <dbReference type="ARBA" id="ARBA00023136"/>
    </source>
</evidence>
<reference evidence="11 12" key="1">
    <citation type="journal article" date="2009" name="Science">
        <title>Green evolution and dynamic adaptations revealed by genomes of the marine picoeukaryotes Micromonas.</title>
        <authorList>
            <person name="Worden A.Z."/>
            <person name="Lee J.H."/>
            <person name="Mock T."/>
            <person name="Rouze P."/>
            <person name="Simmons M.P."/>
            <person name="Aerts A.L."/>
            <person name="Allen A.E."/>
            <person name="Cuvelier M.L."/>
            <person name="Derelle E."/>
            <person name="Everett M.V."/>
            <person name="Foulon E."/>
            <person name="Grimwood J."/>
            <person name="Gundlach H."/>
            <person name="Henrissat B."/>
            <person name="Napoli C."/>
            <person name="McDonald S.M."/>
            <person name="Parker M.S."/>
            <person name="Rombauts S."/>
            <person name="Salamov A."/>
            <person name="Von Dassow P."/>
            <person name="Badger J.H."/>
            <person name="Coutinho P.M."/>
            <person name="Demir E."/>
            <person name="Dubchak I."/>
            <person name="Gentemann C."/>
            <person name="Eikrem W."/>
            <person name="Gready J.E."/>
            <person name="John U."/>
            <person name="Lanier W."/>
            <person name="Lindquist E.A."/>
            <person name="Lucas S."/>
            <person name="Mayer K.F."/>
            <person name="Moreau H."/>
            <person name="Not F."/>
            <person name="Otillar R."/>
            <person name="Panaud O."/>
            <person name="Pangilinan J."/>
            <person name="Paulsen I."/>
            <person name="Piegu B."/>
            <person name="Poliakov A."/>
            <person name="Robbens S."/>
            <person name="Schmutz J."/>
            <person name="Toulza E."/>
            <person name="Wyss T."/>
            <person name="Zelensky A."/>
            <person name="Zhou K."/>
            <person name="Armbrust E.V."/>
            <person name="Bhattacharya D."/>
            <person name="Goodenough U.W."/>
            <person name="Van de Peer Y."/>
            <person name="Grigoriev I.V."/>
        </authorList>
    </citation>
    <scope>NUCLEOTIDE SEQUENCE [LARGE SCALE GENOMIC DNA]</scope>
    <source>
        <strain evidence="12">RCC299 / NOUM17</strain>
    </source>
</reference>
<dbReference type="SUPFAM" id="SSF103473">
    <property type="entry name" value="MFS general substrate transporter"/>
    <property type="match status" value="1"/>
</dbReference>
<dbReference type="InterPro" id="IPR003663">
    <property type="entry name" value="Sugar/inositol_transpt"/>
</dbReference>
<dbReference type="OrthoDB" id="6612291at2759"/>
<proteinExistence type="inferred from homology"/>
<feature type="region of interest" description="Disordered" evidence="8">
    <location>
        <begin position="509"/>
        <end position="534"/>
    </location>
</feature>
<dbReference type="PROSITE" id="PS50850">
    <property type="entry name" value="MFS"/>
    <property type="match status" value="1"/>
</dbReference>
<feature type="region of interest" description="Disordered" evidence="8">
    <location>
        <begin position="565"/>
        <end position="593"/>
    </location>
</feature>
<dbReference type="PRINTS" id="PR00171">
    <property type="entry name" value="SUGRTRNSPORT"/>
</dbReference>